<keyword evidence="4" id="KW-1185">Reference proteome</keyword>
<dbReference type="EMBL" id="CAMXCT030002450">
    <property type="protein sequence ID" value="CAL4785564.1"/>
    <property type="molecule type" value="Genomic_DNA"/>
</dbReference>
<evidence type="ECO:0000313" key="3">
    <source>
        <dbReference type="EMBL" id="CAL4785564.1"/>
    </source>
</evidence>
<evidence type="ECO:0000313" key="2">
    <source>
        <dbReference type="EMBL" id="CAI3998252.1"/>
    </source>
</evidence>
<evidence type="ECO:0000313" key="4">
    <source>
        <dbReference type="Proteomes" id="UP001152797"/>
    </source>
</evidence>
<feature type="compositionally biased region" description="Basic and acidic residues" evidence="1">
    <location>
        <begin position="86"/>
        <end position="99"/>
    </location>
</feature>
<reference evidence="3 4" key="2">
    <citation type="submission" date="2024-05" db="EMBL/GenBank/DDBJ databases">
        <authorList>
            <person name="Chen Y."/>
            <person name="Shah S."/>
            <person name="Dougan E. K."/>
            <person name="Thang M."/>
            <person name="Chan C."/>
        </authorList>
    </citation>
    <scope>NUCLEOTIDE SEQUENCE [LARGE SCALE GENOMIC DNA]</scope>
</reference>
<dbReference type="AlphaFoldDB" id="A0A9P1CTG4"/>
<sequence>VRIEIGKKEEEEVADHFKYGSSANINNGGEAALKLTAGLDHSQVLRPSGRLERPASYRKPTPEVDVGNGRVPRAKAKPKAGNRRIGNGEDVPRKKDKEMPDYNEMPIAATHWLVDQLLKDLQTAKVLPIKMANMKHQDGLRTTLMEHARDLESSYFQLKAVADQIPKDAESHAFPDLGTWLGIAVNLRAAYLESAAMAHQLCKPKGGRRKKAPTHETISRLKANKIKLHNYGAVHAI</sequence>
<gene>
    <name evidence="2" type="ORF">C1SCF055_LOCUS24568</name>
</gene>
<dbReference type="EMBL" id="CAMXCT020002450">
    <property type="protein sequence ID" value="CAL1151627.1"/>
    <property type="molecule type" value="Genomic_DNA"/>
</dbReference>
<name>A0A9P1CTG4_9DINO</name>
<feature type="non-terminal residue" evidence="2">
    <location>
        <position position="1"/>
    </location>
</feature>
<feature type="compositionally biased region" description="Basic residues" evidence="1">
    <location>
        <begin position="72"/>
        <end position="82"/>
    </location>
</feature>
<proteinExistence type="predicted"/>
<dbReference type="EMBL" id="CAMXCT010002450">
    <property type="protein sequence ID" value="CAI3998252.1"/>
    <property type="molecule type" value="Genomic_DNA"/>
</dbReference>
<comment type="caution">
    <text evidence="2">The sequence shown here is derived from an EMBL/GenBank/DDBJ whole genome shotgun (WGS) entry which is preliminary data.</text>
</comment>
<organism evidence="2">
    <name type="scientific">Cladocopium goreaui</name>
    <dbReference type="NCBI Taxonomy" id="2562237"/>
    <lineage>
        <taxon>Eukaryota</taxon>
        <taxon>Sar</taxon>
        <taxon>Alveolata</taxon>
        <taxon>Dinophyceae</taxon>
        <taxon>Suessiales</taxon>
        <taxon>Symbiodiniaceae</taxon>
        <taxon>Cladocopium</taxon>
    </lineage>
</organism>
<evidence type="ECO:0000256" key="1">
    <source>
        <dbReference type="SAM" id="MobiDB-lite"/>
    </source>
</evidence>
<reference evidence="2" key="1">
    <citation type="submission" date="2022-10" db="EMBL/GenBank/DDBJ databases">
        <authorList>
            <person name="Chen Y."/>
            <person name="Dougan E. K."/>
            <person name="Chan C."/>
            <person name="Rhodes N."/>
            <person name="Thang M."/>
        </authorList>
    </citation>
    <scope>NUCLEOTIDE SEQUENCE</scope>
</reference>
<accession>A0A9P1CTG4</accession>
<protein>
    <submittedName>
        <fullName evidence="2">Uncharacterized protein</fullName>
    </submittedName>
</protein>
<dbReference type="Proteomes" id="UP001152797">
    <property type="component" value="Unassembled WGS sequence"/>
</dbReference>
<feature type="region of interest" description="Disordered" evidence="1">
    <location>
        <begin position="46"/>
        <end position="99"/>
    </location>
</feature>